<feature type="region of interest" description="Disordered" evidence="12">
    <location>
        <begin position="1"/>
        <end position="72"/>
    </location>
</feature>
<feature type="region of interest" description="Disordered" evidence="12">
    <location>
        <begin position="384"/>
        <end position="429"/>
    </location>
</feature>
<evidence type="ECO:0000259" key="14">
    <source>
        <dbReference type="PROSITE" id="PS51186"/>
    </source>
</evidence>
<feature type="domain" description="Bromo" evidence="13">
    <location>
        <begin position="472"/>
        <end position="583"/>
    </location>
</feature>
<dbReference type="GO" id="GO:0045944">
    <property type="term" value="P:positive regulation of transcription by RNA polymerase II"/>
    <property type="evidence" value="ECO:0007669"/>
    <property type="project" value="TreeGrafter"/>
</dbReference>
<dbReference type="GO" id="GO:0010484">
    <property type="term" value="F:histone H3 acetyltransferase activity"/>
    <property type="evidence" value="ECO:0007669"/>
    <property type="project" value="TreeGrafter"/>
</dbReference>
<evidence type="ECO:0000256" key="9">
    <source>
        <dbReference type="ARBA" id="ARBA00023242"/>
    </source>
</evidence>
<dbReference type="GO" id="GO:0000123">
    <property type="term" value="C:histone acetyltransferase complex"/>
    <property type="evidence" value="ECO:0007669"/>
    <property type="project" value="TreeGrafter"/>
</dbReference>
<dbReference type="PROSITE" id="PS50014">
    <property type="entry name" value="BROMODOMAIN_2"/>
    <property type="match status" value="1"/>
</dbReference>
<evidence type="ECO:0000256" key="1">
    <source>
        <dbReference type="ARBA" id="ARBA00004123"/>
    </source>
</evidence>
<organism evidence="15">
    <name type="scientific">Phaffia rhodozyma</name>
    <name type="common">Yeast</name>
    <name type="synonym">Xanthophyllomyces dendrorhous</name>
    <dbReference type="NCBI Taxonomy" id="264483"/>
    <lineage>
        <taxon>Eukaryota</taxon>
        <taxon>Fungi</taxon>
        <taxon>Dikarya</taxon>
        <taxon>Basidiomycota</taxon>
        <taxon>Agaricomycotina</taxon>
        <taxon>Tremellomycetes</taxon>
        <taxon>Cystofilobasidiales</taxon>
        <taxon>Mrakiaceae</taxon>
        <taxon>Phaffia</taxon>
    </lineage>
</organism>
<evidence type="ECO:0000256" key="12">
    <source>
        <dbReference type="SAM" id="MobiDB-lite"/>
    </source>
</evidence>
<evidence type="ECO:0000256" key="11">
    <source>
        <dbReference type="PROSITE-ProRule" id="PRU00035"/>
    </source>
</evidence>
<dbReference type="InterPro" id="IPR016181">
    <property type="entry name" value="Acyl_CoA_acyltransferase"/>
</dbReference>
<keyword evidence="7" id="KW-0010">Activator</keyword>
<dbReference type="InterPro" id="IPR001487">
    <property type="entry name" value="Bromodomain"/>
</dbReference>
<feature type="region of interest" description="Disordered" evidence="12">
    <location>
        <begin position="323"/>
        <end position="369"/>
    </location>
</feature>
<dbReference type="PRINTS" id="PR00503">
    <property type="entry name" value="BROMODOMAIN"/>
</dbReference>
<dbReference type="EC" id="2.3.1.48" evidence="3"/>
<dbReference type="Gene3D" id="1.20.920.10">
    <property type="entry name" value="Bromodomain-like"/>
    <property type="match status" value="1"/>
</dbReference>
<feature type="domain" description="N-acetyltransferase" evidence="14">
    <location>
        <begin position="137"/>
        <end position="286"/>
    </location>
</feature>
<sequence length="602" mass="66075">MQHPPPTLESPPASKRVKTDNSPSASPSPPAGAPTLVLDGSLSHKAPGEIFTHQGHPSVAGTRKGDGTGLGPSGIEATTNVIEQIPKEITQSEVDEASKGVSIDDTQLADAKEATRQLRPAALEEFKDIIRFTVVKNDGLPASMILLTGLKCLFQKQLPMMPKEYIARLVYDRNHRSLAIVKRGLKVVGGICYRPFETRGFAEIVFCAVASSEQVKGYGSHLMNHLKDHIKATFPSIHTFLTYADNYAIGYFKKQGFSKEVTLDKTRWIGYIKDYEGGTIMQCTMVPKVRYLEIHDMLARQKEMILQKIRTISKSHIVHPGLEIFRNPNRPTTSIISPGPGSTDGTQPADDTSDATAAATNTENDSALSTNLTKGALGVAQSMAVPSSDDLVSSPPPLPNEDGKEGKGAGKTGGGGNERDGEGDEEEGWIVQPADVPGLKESGWTREMDEMSRRPLRGPQHAVMKHVLSDLQNHASAWPFAKPVNKDEVVDYYNVVEHPMGLFFSSFFFSSSVELHQILFVAVCFDTAWSLFWTLNGQCLSDLSTMELKLDSNLYPTLNDFLSDAGLIFSNCRRFNPETSTYVKNANKLERYMKERVLAWTG</sequence>
<evidence type="ECO:0000256" key="6">
    <source>
        <dbReference type="ARBA" id="ARBA00023117"/>
    </source>
</evidence>
<dbReference type="PANTHER" id="PTHR45750">
    <property type="entry name" value="GH11602P"/>
    <property type="match status" value="1"/>
</dbReference>
<evidence type="ECO:0000313" key="15">
    <source>
        <dbReference type="EMBL" id="CDZ97028.1"/>
    </source>
</evidence>
<dbReference type="CDD" id="cd05509">
    <property type="entry name" value="Bromo_gcn5_like"/>
    <property type="match status" value="1"/>
</dbReference>
<proteinExistence type="inferred from homology"/>
<dbReference type="SMART" id="SM00297">
    <property type="entry name" value="BROMO"/>
    <property type="match status" value="1"/>
</dbReference>
<evidence type="ECO:0000256" key="3">
    <source>
        <dbReference type="ARBA" id="ARBA00013184"/>
    </source>
</evidence>
<dbReference type="Pfam" id="PF00583">
    <property type="entry name" value="Acetyltransf_1"/>
    <property type="match status" value="1"/>
</dbReference>
<dbReference type="InterPro" id="IPR000182">
    <property type="entry name" value="GNAT_dom"/>
</dbReference>
<dbReference type="CDD" id="cd04301">
    <property type="entry name" value="NAT_SF"/>
    <property type="match status" value="1"/>
</dbReference>
<keyword evidence="5" id="KW-0805">Transcription regulation</keyword>
<dbReference type="FunFam" id="3.40.630.30:FF:000004">
    <property type="entry name" value="Histone acetyltransferase KAT2A"/>
    <property type="match status" value="1"/>
</dbReference>
<keyword evidence="6 11" id="KW-0103">Bromodomain</keyword>
<keyword evidence="8" id="KW-0804">Transcription</keyword>
<name>A0A0F7SH27_PHARH</name>
<evidence type="ECO:0000256" key="2">
    <source>
        <dbReference type="ARBA" id="ARBA00008607"/>
    </source>
</evidence>
<keyword evidence="4 15" id="KW-0808">Transferase</keyword>
<dbReference type="Pfam" id="PF00439">
    <property type="entry name" value="Bromodomain"/>
    <property type="match status" value="2"/>
</dbReference>
<dbReference type="Gene3D" id="3.40.630.30">
    <property type="match status" value="1"/>
</dbReference>
<evidence type="ECO:0000256" key="5">
    <source>
        <dbReference type="ARBA" id="ARBA00023015"/>
    </source>
</evidence>
<feature type="compositionally biased region" description="Low complexity" evidence="12">
    <location>
        <begin position="354"/>
        <end position="367"/>
    </location>
</feature>
<dbReference type="PROSITE" id="PS51186">
    <property type="entry name" value="GNAT"/>
    <property type="match status" value="1"/>
</dbReference>
<keyword evidence="9" id="KW-0539">Nucleus</keyword>
<dbReference type="InterPro" id="IPR036427">
    <property type="entry name" value="Bromodomain-like_sf"/>
</dbReference>
<evidence type="ECO:0000256" key="8">
    <source>
        <dbReference type="ARBA" id="ARBA00023163"/>
    </source>
</evidence>
<evidence type="ECO:0000256" key="7">
    <source>
        <dbReference type="ARBA" id="ARBA00023159"/>
    </source>
</evidence>
<accession>A0A0F7SH27</accession>
<evidence type="ECO:0000259" key="13">
    <source>
        <dbReference type="PROSITE" id="PS50014"/>
    </source>
</evidence>
<keyword evidence="10" id="KW-0012">Acyltransferase</keyword>
<dbReference type="SUPFAM" id="SSF55729">
    <property type="entry name" value="Acyl-CoA N-acyltransferases (Nat)"/>
    <property type="match status" value="1"/>
</dbReference>
<dbReference type="PANTHER" id="PTHR45750:SF3">
    <property type="entry name" value="HISTONE ACETYLTRANSFERASE"/>
    <property type="match status" value="1"/>
</dbReference>
<dbReference type="EMBL" id="LN483167">
    <property type="protein sequence ID" value="CDZ97028.1"/>
    <property type="molecule type" value="Genomic_DNA"/>
</dbReference>
<evidence type="ECO:0000256" key="4">
    <source>
        <dbReference type="ARBA" id="ARBA00022679"/>
    </source>
</evidence>
<comment type="subcellular location">
    <subcellularLocation>
        <location evidence="1">Nucleus</location>
    </subcellularLocation>
</comment>
<evidence type="ECO:0000256" key="10">
    <source>
        <dbReference type="ARBA" id="ARBA00023315"/>
    </source>
</evidence>
<comment type="similarity">
    <text evidence="2">Belongs to the acetyltransferase family. GCN5 subfamily.</text>
</comment>
<protein>
    <recommendedName>
        <fullName evidence="3">histone acetyltransferase</fullName>
        <ecNumber evidence="3">2.3.1.48</ecNumber>
    </recommendedName>
</protein>
<dbReference type="InterPro" id="IPR037800">
    <property type="entry name" value="GCN5"/>
</dbReference>
<reference evidence="15" key="1">
    <citation type="submission" date="2014-08" db="EMBL/GenBank/DDBJ databases">
        <authorList>
            <person name="Sharma Rahul"/>
            <person name="Thines Marco"/>
        </authorList>
    </citation>
    <scope>NUCLEOTIDE SEQUENCE</scope>
</reference>
<dbReference type="GO" id="GO:0005634">
    <property type="term" value="C:nucleus"/>
    <property type="evidence" value="ECO:0007669"/>
    <property type="project" value="UniProtKB-SubCell"/>
</dbReference>
<dbReference type="SUPFAM" id="SSF47370">
    <property type="entry name" value="Bromodomain"/>
    <property type="match status" value="2"/>
</dbReference>
<dbReference type="AlphaFoldDB" id="A0A0F7SH27"/>